<evidence type="ECO:0000313" key="3">
    <source>
        <dbReference type="Proteomes" id="UP000001940"/>
    </source>
</evidence>
<feature type="region of interest" description="Disordered" evidence="1">
    <location>
        <begin position="1"/>
        <end position="21"/>
    </location>
</feature>
<dbReference type="FunCoup" id="A5A8P6">
    <property type="interactions" value="13"/>
</dbReference>
<dbReference type="Proteomes" id="UP000001940">
    <property type="component" value="Chromosome IV"/>
</dbReference>
<dbReference type="GO" id="GO:0003729">
    <property type="term" value="F:mRNA binding"/>
    <property type="evidence" value="ECO:0000318"/>
    <property type="project" value="GO_Central"/>
</dbReference>
<dbReference type="GO" id="GO:0000398">
    <property type="term" value="P:mRNA splicing, via spliceosome"/>
    <property type="evidence" value="ECO:0000318"/>
    <property type="project" value="GO_Central"/>
</dbReference>
<gene>
    <name evidence="2" type="ORF">CELE_Y54G2A.12</name>
    <name evidence="2 4" type="ORF">Y54G2A.12</name>
</gene>
<dbReference type="OrthoDB" id="10257301at2759"/>
<keyword evidence="3" id="KW-1185">Reference proteome</keyword>
<dbReference type="InterPro" id="IPR032847">
    <property type="entry name" value="PRPF17"/>
</dbReference>
<dbReference type="WormBase" id="Y54G2A.12">
    <property type="protein sequence ID" value="CE41063"/>
    <property type="gene ID" value="WBGene00021877"/>
</dbReference>
<dbReference type="AlphaFoldDB" id="A5A8P6"/>
<dbReference type="STRING" id="6239.Y54G2A.12.1"/>
<dbReference type="UCSC" id="Y54G2A.12">
    <property type="organism name" value="c. elegans"/>
</dbReference>
<dbReference type="AGR" id="WB:WBGene00021877"/>
<dbReference type="InParanoid" id="A5A8P6"/>
<dbReference type="GeneID" id="190278"/>
<dbReference type="GO" id="GO:0071013">
    <property type="term" value="C:catalytic step 2 spliceosome"/>
    <property type="evidence" value="ECO:0000318"/>
    <property type="project" value="GO_Central"/>
</dbReference>
<organism evidence="2 3">
    <name type="scientific">Caenorhabditis elegans</name>
    <dbReference type="NCBI Taxonomy" id="6239"/>
    <lineage>
        <taxon>Eukaryota</taxon>
        <taxon>Metazoa</taxon>
        <taxon>Ecdysozoa</taxon>
        <taxon>Nematoda</taxon>
        <taxon>Chromadorea</taxon>
        <taxon>Rhabditida</taxon>
        <taxon>Rhabditina</taxon>
        <taxon>Rhabditomorpha</taxon>
        <taxon>Rhabditoidea</taxon>
        <taxon>Rhabditidae</taxon>
        <taxon>Peloderinae</taxon>
        <taxon>Caenorhabditis</taxon>
    </lineage>
</organism>
<dbReference type="Gene3D" id="2.130.10.10">
    <property type="entry name" value="YVTN repeat-like/Quinoprotein amine dehydrogenase"/>
    <property type="match status" value="1"/>
</dbReference>
<dbReference type="PeptideAtlas" id="A5A8P6"/>
<dbReference type="EMBL" id="BX284604">
    <property type="protein sequence ID" value="CCD83536.1"/>
    <property type="molecule type" value="Genomic_DNA"/>
</dbReference>
<dbReference type="PhylomeDB" id="A5A8P6"/>
<evidence type="ECO:0000313" key="2">
    <source>
        <dbReference type="EMBL" id="CCD83536.1"/>
    </source>
</evidence>
<evidence type="ECO:0000256" key="1">
    <source>
        <dbReference type="SAM" id="MobiDB-lite"/>
    </source>
</evidence>
<dbReference type="RefSeq" id="NP_500252.2">
    <property type="nucleotide sequence ID" value="NM_067851.4"/>
</dbReference>
<sequence length="274" mass="31131">MDALQAYSDSEHSDNDVSMDQIAKGKSSALLERAIVTAPDVESKSAIRQVAIVDPKTKEIKSNPKFDQLFKPESGPVNHFKSEQFGTTRFVGDVKKAEAEKGVSLFESKKTGGEQRKRVGNDDSADIDGYSGPWSRYVDEKTVAKPTPELQKQMDEIVKKGQEKSRRLKKEKEDSEHMAEESSTLHLKETVDYSMDTKIKLWEVYDRQRVVRTYSGHKLPVREVAFNNEGTEFLSASFDRYVNTGQINGSLECGIDLHFFVKKLLFSHYFPLFF</sequence>
<evidence type="ECO:0000313" key="4">
    <source>
        <dbReference type="WormBase" id="Y54G2A.12"/>
    </source>
</evidence>
<dbReference type="InterPro" id="IPR036322">
    <property type="entry name" value="WD40_repeat_dom_sf"/>
</dbReference>
<dbReference type="SMR" id="A5A8P6"/>
<feature type="compositionally biased region" description="Basic and acidic residues" evidence="1">
    <location>
        <begin position="158"/>
        <end position="180"/>
    </location>
</feature>
<dbReference type="PANTHER" id="PTHR43979">
    <property type="entry name" value="PRE-MRNA-PROCESSING FACTOR 17"/>
    <property type="match status" value="1"/>
</dbReference>
<proteinExistence type="predicted"/>
<dbReference type="PaxDb" id="6239-Y54G2A.12"/>
<reference evidence="2 3" key="1">
    <citation type="journal article" date="1998" name="Science">
        <title>Genome sequence of the nematode C. elegans: a platform for investigating biology.</title>
        <authorList>
            <consortium name="The C. elegans sequencing consortium"/>
            <person name="Sulson J.E."/>
            <person name="Waterston R."/>
        </authorList>
    </citation>
    <scope>NUCLEOTIDE SEQUENCE [LARGE SCALE GENOMIC DNA]</scope>
    <source>
        <strain evidence="2 3">Bristol N2</strain>
    </source>
</reference>
<dbReference type="HOGENOM" id="CLU_1016476_0_0_1"/>
<dbReference type="eggNOG" id="KOG0282">
    <property type="taxonomic scope" value="Eukaryota"/>
</dbReference>
<dbReference type="KEGG" id="cel:CELE_Y54G2A.12"/>
<dbReference type="CTD" id="190278"/>
<accession>A5A8P6</accession>
<dbReference type="PANTHER" id="PTHR43979:SF1">
    <property type="entry name" value="PRE-MRNA-PROCESSING FACTOR 17"/>
    <property type="match status" value="1"/>
</dbReference>
<dbReference type="SUPFAM" id="SSF50978">
    <property type="entry name" value="WD40 repeat-like"/>
    <property type="match status" value="1"/>
</dbReference>
<feature type="region of interest" description="Disordered" evidence="1">
    <location>
        <begin position="158"/>
        <end position="183"/>
    </location>
</feature>
<protein>
    <submittedName>
        <fullName evidence="2">WD_REPEATS_REGION domain-containing protein</fullName>
    </submittedName>
</protein>
<dbReference type="InterPro" id="IPR015943">
    <property type="entry name" value="WD40/YVTN_repeat-like_dom_sf"/>
</dbReference>
<dbReference type="Bgee" id="WBGene00021877">
    <property type="expression patterns" value="Expressed in adult organism and 4 other cell types or tissues"/>
</dbReference>
<name>A5A8P6_CAEEL</name>